<reference evidence="1 2" key="1">
    <citation type="submission" date="2018-06" db="EMBL/GenBank/DDBJ databases">
        <authorList>
            <consortium name="Pathogen Informatics"/>
            <person name="Doyle S."/>
        </authorList>
    </citation>
    <scope>NUCLEOTIDE SEQUENCE [LARGE SCALE GENOMIC DNA]</scope>
    <source>
        <strain evidence="1 2">NCTC9128</strain>
    </source>
</reference>
<evidence type="ECO:0000313" key="1">
    <source>
        <dbReference type="EMBL" id="SQC39631.1"/>
    </source>
</evidence>
<dbReference type="Proteomes" id="UP000251088">
    <property type="component" value="Unassembled WGS sequence"/>
</dbReference>
<dbReference type="AlphaFoldDB" id="A0A2X3ETK6"/>
<name>A0A2X3ETK6_KLEPN</name>
<proteinExistence type="predicted"/>
<organism evidence="1 2">
    <name type="scientific">Klebsiella pneumoniae</name>
    <dbReference type="NCBI Taxonomy" id="573"/>
    <lineage>
        <taxon>Bacteria</taxon>
        <taxon>Pseudomonadati</taxon>
        <taxon>Pseudomonadota</taxon>
        <taxon>Gammaproteobacteria</taxon>
        <taxon>Enterobacterales</taxon>
        <taxon>Enterobacteriaceae</taxon>
        <taxon>Klebsiella/Raoultella group</taxon>
        <taxon>Klebsiella</taxon>
        <taxon>Klebsiella pneumoniae complex</taxon>
    </lineage>
</organism>
<sequence length="39" mass="4708">MKIRYKLVRKGIIEYCPKKYEKKAINILLNVINNVQVSW</sequence>
<protein>
    <submittedName>
        <fullName evidence="1">Uncharacterized protein</fullName>
    </submittedName>
</protein>
<gene>
    <name evidence="1" type="ORF">NCTC9128_05775</name>
</gene>
<dbReference type="EMBL" id="UAWN01000014">
    <property type="protein sequence ID" value="SQC39631.1"/>
    <property type="molecule type" value="Genomic_DNA"/>
</dbReference>
<accession>A0A2X3ETK6</accession>
<evidence type="ECO:0000313" key="2">
    <source>
        <dbReference type="Proteomes" id="UP000251088"/>
    </source>
</evidence>